<evidence type="ECO:0008006" key="4">
    <source>
        <dbReference type="Google" id="ProtNLM"/>
    </source>
</evidence>
<evidence type="ECO:0000313" key="2">
    <source>
        <dbReference type="EMBL" id="MBC8766488.1"/>
    </source>
</evidence>
<dbReference type="EMBL" id="JACLHY010000001">
    <property type="protein sequence ID" value="MBC8766488.1"/>
    <property type="molecule type" value="Genomic_DNA"/>
</dbReference>
<organism evidence="2 3">
    <name type="scientific">Arenibacter arenosicollis</name>
    <dbReference type="NCBI Taxonomy" id="2762274"/>
    <lineage>
        <taxon>Bacteria</taxon>
        <taxon>Pseudomonadati</taxon>
        <taxon>Bacteroidota</taxon>
        <taxon>Flavobacteriia</taxon>
        <taxon>Flavobacteriales</taxon>
        <taxon>Flavobacteriaceae</taxon>
        <taxon>Arenibacter</taxon>
    </lineage>
</organism>
<name>A0ABR7QH17_9FLAO</name>
<feature type="chain" id="PRO_5045242926" description="Rieske domain-containing protein" evidence="1">
    <location>
        <begin position="21"/>
        <end position="145"/>
    </location>
</feature>
<protein>
    <recommendedName>
        <fullName evidence="4">Rieske domain-containing protein</fullName>
    </recommendedName>
</protein>
<dbReference type="Proteomes" id="UP000618952">
    <property type="component" value="Unassembled WGS sequence"/>
</dbReference>
<proteinExistence type="predicted"/>
<keyword evidence="1" id="KW-0732">Signal</keyword>
<evidence type="ECO:0000313" key="3">
    <source>
        <dbReference type="Proteomes" id="UP000618952"/>
    </source>
</evidence>
<dbReference type="RefSeq" id="WP_187581176.1">
    <property type="nucleotide sequence ID" value="NZ_JACLHY010000001.1"/>
</dbReference>
<dbReference type="InterPro" id="IPR036922">
    <property type="entry name" value="Rieske_2Fe-2S_sf"/>
</dbReference>
<reference evidence="2 3" key="1">
    <citation type="submission" date="2020-08" db="EMBL/GenBank/DDBJ databases">
        <title>Arenibacter gaetbuli sp. nov., isolated from a sand dune.</title>
        <authorList>
            <person name="Park S."/>
            <person name="Yoon J.-H."/>
        </authorList>
    </citation>
    <scope>NUCLEOTIDE SEQUENCE [LARGE SCALE GENOMIC DNA]</scope>
    <source>
        <strain evidence="2 3">BSSL-BM3</strain>
    </source>
</reference>
<accession>A0ABR7QH17</accession>
<dbReference type="PROSITE" id="PS51257">
    <property type="entry name" value="PROKAR_LIPOPROTEIN"/>
    <property type="match status" value="1"/>
</dbReference>
<sequence>MKRILGILLFFLLLACDNNSTNRNPYLQEVSFRFDLNLNLPLYSPLTNTGSAVYVSNATVGTRGAFVINTGFNSFMAWEASCPNHAPNNCSTMTLKGQLVTCSCEGYEYNLFTGQLMNRPEDGKRYHDLLFYRSTFSGNTVIISN</sequence>
<keyword evidence="3" id="KW-1185">Reference proteome</keyword>
<feature type="signal peptide" evidence="1">
    <location>
        <begin position="1"/>
        <end position="20"/>
    </location>
</feature>
<gene>
    <name evidence="2" type="ORF">H4O18_00655</name>
</gene>
<dbReference type="Gene3D" id="2.102.10.10">
    <property type="entry name" value="Rieske [2Fe-2S] iron-sulphur domain"/>
    <property type="match status" value="1"/>
</dbReference>
<dbReference type="SUPFAM" id="SSF50022">
    <property type="entry name" value="ISP domain"/>
    <property type="match status" value="1"/>
</dbReference>
<evidence type="ECO:0000256" key="1">
    <source>
        <dbReference type="SAM" id="SignalP"/>
    </source>
</evidence>
<comment type="caution">
    <text evidence="2">The sequence shown here is derived from an EMBL/GenBank/DDBJ whole genome shotgun (WGS) entry which is preliminary data.</text>
</comment>